<evidence type="ECO:0000256" key="2">
    <source>
        <dbReference type="ARBA" id="ARBA00023015"/>
    </source>
</evidence>
<dbReference type="RefSeq" id="WP_289560644.1">
    <property type="nucleotide sequence ID" value="NZ_JAUDEO010000037.1"/>
</dbReference>
<gene>
    <name evidence="6" type="ORF">QUW46_06685</name>
</gene>
<dbReference type="Proteomes" id="UP001529423">
    <property type="component" value="Unassembled WGS sequence"/>
</dbReference>
<dbReference type="EMBL" id="JAUDEO010000037">
    <property type="protein sequence ID" value="MDM8334254.1"/>
    <property type="molecule type" value="Genomic_DNA"/>
</dbReference>
<dbReference type="PROSITE" id="PS50931">
    <property type="entry name" value="HTH_LYSR"/>
    <property type="match status" value="1"/>
</dbReference>
<dbReference type="Gene3D" id="3.40.190.10">
    <property type="entry name" value="Periplasmic binding protein-like II"/>
    <property type="match status" value="2"/>
</dbReference>
<reference evidence="6 7" key="3">
    <citation type="submission" date="2023-06" db="EMBL/GenBank/DDBJ databases">
        <authorList>
            <person name="Zeman M."/>
            <person name="Kubasova T."/>
            <person name="Jahodarova E."/>
            <person name="Nykrynova M."/>
            <person name="Rychlik I."/>
        </authorList>
    </citation>
    <scope>NUCLEOTIDE SEQUENCE [LARGE SCALE GENOMIC DNA]</scope>
    <source>
        <strain evidence="6 7">105_WCHN</strain>
    </source>
</reference>
<evidence type="ECO:0000313" key="6">
    <source>
        <dbReference type="EMBL" id="MDM8334254.1"/>
    </source>
</evidence>
<protein>
    <submittedName>
        <fullName evidence="6">LysR family transcriptional regulator</fullName>
    </submittedName>
</protein>
<dbReference type="Pfam" id="PF00126">
    <property type="entry name" value="HTH_1"/>
    <property type="match status" value="1"/>
</dbReference>
<dbReference type="PANTHER" id="PTHR30346">
    <property type="entry name" value="TRANSCRIPTIONAL DUAL REGULATOR HCAR-RELATED"/>
    <property type="match status" value="1"/>
</dbReference>
<feature type="domain" description="HTH lysR-type" evidence="5">
    <location>
        <begin position="4"/>
        <end position="61"/>
    </location>
</feature>
<keyword evidence="3" id="KW-0238">DNA-binding</keyword>
<dbReference type="InterPro" id="IPR005119">
    <property type="entry name" value="LysR_subst-bd"/>
</dbReference>
<organism evidence="6 7">
    <name type="scientific">Limosilactobacillus panis</name>
    <dbReference type="NCBI Taxonomy" id="47493"/>
    <lineage>
        <taxon>Bacteria</taxon>
        <taxon>Bacillati</taxon>
        <taxon>Bacillota</taxon>
        <taxon>Bacilli</taxon>
        <taxon>Lactobacillales</taxon>
        <taxon>Lactobacillaceae</taxon>
        <taxon>Limosilactobacillus</taxon>
    </lineage>
</organism>
<dbReference type="PRINTS" id="PR00039">
    <property type="entry name" value="HTHLYSR"/>
</dbReference>
<evidence type="ECO:0000259" key="5">
    <source>
        <dbReference type="PROSITE" id="PS50931"/>
    </source>
</evidence>
<dbReference type="SUPFAM" id="SSF53850">
    <property type="entry name" value="Periplasmic binding protein-like II"/>
    <property type="match status" value="1"/>
</dbReference>
<dbReference type="Pfam" id="PF03466">
    <property type="entry name" value="LysR_substrate"/>
    <property type="match status" value="1"/>
</dbReference>
<evidence type="ECO:0000256" key="4">
    <source>
        <dbReference type="ARBA" id="ARBA00023163"/>
    </source>
</evidence>
<dbReference type="Gene3D" id="1.10.10.10">
    <property type="entry name" value="Winged helix-like DNA-binding domain superfamily/Winged helix DNA-binding domain"/>
    <property type="match status" value="1"/>
</dbReference>
<dbReference type="InterPro" id="IPR036390">
    <property type="entry name" value="WH_DNA-bd_sf"/>
</dbReference>
<reference evidence="7" key="1">
    <citation type="submission" date="2023-06" db="EMBL/GenBank/DDBJ databases">
        <title>Identification and characterization of horizontal gene transfer across gut microbiota members of farm animals based on homology search.</title>
        <authorList>
            <person name="Zeman M."/>
            <person name="Kubasova T."/>
            <person name="Jahodarova E."/>
            <person name="Nykrynova M."/>
            <person name="Rychlik I."/>
        </authorList>
    </citation>
    <scope>NUCLEOTIDE SEQUENCE [LARGE SCALE GENOMIC DNA]</scope>
    <source>
        <strain evidence="7">105_WCHN</strain>
    </source>
</reference>
<accession>A0ABT7VQ93</accession>
<reference evidence="6 7" key="2">
    <citation type="submission" date="2023-06" db="EMBL/GenBank/DDBJ databases">
        <title>Identification and characterization of horizontal gene transfer across gut microbiota members of farm animals based on homology search.</title>
        <authorList>
            <person name="Schwarzerova J."/>
            <person name="Nykrynova M."/>
            <person name="Jureckova K."/>
            <person name="Cejkova D."/>
            <person name="Rychlik I."/>
        </authorList>
    </citation>
    <scope>NUCLEOTIDE SEQUENCE [LARGE SCALE GENOMIC DNA]</scope>
    <source>
        <strain evidence="6 7">105_WCHN</strain>
    </source>
</reference>
<evidence type="ECO:0000313" key="7">
    <source>
        <dbReference type="Proteomes" id="UP001529423"/>
    </source>
</evidence>
<dbReference type="InterPro" id="IPR000847">
    <property type="entry name" value="LysR_HTH_N"/>
</dbReference>
<comment type="caution">
    <text evidence="6">The sequence shown here is derived from an EMBL/GenBank/DDBJ whole genome shotgun (WGS) entry which is preliminary data.</text>
</comment>
<keyword evidence="7" id="KW-1185">Reference proteome</keyword>
<comment type="similarity">
    <text evidence="1">Belongs to the LysR transcriptional regulatory family.</text>
</comment>
<keyword evidence="2" id="KW-0805">Transcription regulation</keyword>
<keyword evidence="4" id="KW-0804">Transcription</keyword>
<evidence type="ECO:0000256" key="1">
    <source>
        <dbReference type="ARBA" id="ARBA00009437"/>
    </source>
</evidence>
<dbReference type="PANTHER" id="PTHR30346:SF9">
    <property type="entry name" value="LYSR FAMILY TRANSCRIPTIONAL REGULATOR"/>
    <property type="match status" value="1"/>
</dbReference>
<dbReference type="SUPFAM" id="SSF46785">
    <property type="entry name" value="Winged helix' DNA-binding domain"/>
    <property type="match status" value="1"/>
</dbReference>
<dbReference type="InterPro" id="IPR036388">
    <property type="entry name" value="WH-like_DNA-bd_sf"/>
</dbReference>
<proteinExistence type="inferred from homology"/>
<sequence length="280" mass="31373">MDDFNFELLRIFLVVSKLHSFSRAADYLYVDQSTISKKMRQLEDEFGLTLFVRTARGVELTVAGTSFKQRTQQLIDDFEHLREKSPVEWKNLLIGVFDNIAAYCYPGFFARHLAEFKLLKVGNAGVNLIDLFNSGELDIVIVNGSLVKQIKGPYVKQRLAKEGFGVLARAGGIDSRPCTLAELTGKQLLIALDYWPVSQQLLKYRAHFQCLKMVDYTATMIQLIRHSAFQTILPAGMVADLTSHDPGLGSAPLTDLPARQITVFAREQLVLNKVVTALTC</sequence>
<evidence type="ECO:0000256" key="3">
    <source>
        <dbReference type="ARBA" id="ARBA00023125"/>
    </source>
</evidence>
<name>A0ABT7VQ93_9LACO</name>